<accession>A0A8S3BPC1</accession>
<dbReference type="EMBL" id="CAJOBI010160749">
    <property type="protein sequence ID" value="CAF4849998.1"/>
    <property type="molecule type" value="Genomic_DNA"/>
</dbReference>
<proteinExistence type="predicted"/>
<organism evidence="3 4">
    <name type="scientific">Rotaria magnacalcarata</name>
    <dbReference type="NCBI Taxonomy" id="392030"/>
    <lineage>
        <taxon>Eukaryota</taxon>
        <taxon>Metazoa</taxon>
        <taxon>Spiralia</taxon>
        <taxon>Gnathifera</taxon>
        <taxon>Rotifera</taxon>
        <taxon>Eurotatoria</taxon>
        <taxon>Bdelloidea</taxon>
        <taxon>Philodinida</taxon>
        <taxon>Philodinidae</taxon>
        <taxon>Rotaria</taxon>
    </lineage>
</organism>
<protein>
    <submittedName>
        <fullName evidence="3">Uncharacterized protein</fullName>
    </submittedName>
</protein>
<dbReference type="PROSITE" id="PS50194">
    <property type="entry name" value="FILAMIN_REPEAT"/>
    <property type="match status" value="1"/>
</dbReference>
<evidence type="ECO:0000313" key="2">
    <source>
        <dbReference type="EMBL" id="CAF4528897.1"/>
    </source>
</evidence>
<dbReference type="Gene3D" id="2.60.40.10">
    <property type="entry name" value="Immunoglobulins"/>
    <property type="match status" value="1"/>
</dbReference>
<dbReference type="InterPro" id="IPR017868">
    <property type="entry name" value="Filamin/ABP280_repeat-like"/>
</dbReference>
<evidence type="ECO:0000313" key="4">
    <source>
        <dbReference type="Proteomes" id="UP000676336"/>
    </source>
</evidence>
<sequence>MKALVAGPEGLEIPCRITKDNSTTYTCGYVPTRIGPHTVNITYGGA</sequence>
<feature type="non-terminal residue" evidence="3">
    <location>
        <position position="1"/>
    </location>
</feature>
<dbReference type="AlphaFoldDB" id="A0A8S3BPC1"/>
<comment type="caution">
    <text evidence="3">The sequence shown here is derived from an EMBL/GenBank/DDBJ whole genome shotgun (WGS) entry which is preliminary data.</text>
</comment>
<dbReference type="Proteomes" id="UP000676336">
    <property type="component" value="Unassembled WGS sequence"/>
</dbReference>
<evidence type="ECO:0000313" key="3">
    <source>
        <dbReference type="EMBL" id="CAF4849998.1"/>
    </source>
</evidence>
<dbReference type="Pfam" id="PF00630">
    <property type="entry name" value="Filamin"/>
    <property type="match status" value="1"/>
</dbReference>
<dbReference type="InterPro" id="IPR014756">
    <property type="entry name" value="Ig_E-set"/>
</dbReference>
<gene>
    <name evidence="2" type="ORF">SMN809_LOCUS36138</name>
    <name evidence="3" type="ORF">SMN809_LOCUS49347</name>
</gene>
<evidence type="ECO:0000256" key="1">
    <source>
        <dbReference type="PROSITE-ProRule" id="PRU00087"/>
    </source>
</evidence>
<dbReference type="EMBL" id="CAJOBI010088071">
    <property type="protein sequence ID" value="CAF4528897.1"/>
    <property type="molecule type" value="Genomic_DNA"/>
</dbReference>
<name>A0A8S3BPC1_9BILA</name>
<dbReference type="SUPFAM" id="SSF81296">
    <property type="entry name" value="E set domains"/>
    <property type="match status" value="1"/>
</dbReference>
<dbReference type="InterPro" id="IPR013783">
    <property type="entry name" value="Ig-like_fold"/>
</dbReference>
<feature type="repeat" description="Filamin" evidence="1">
    <location>
        <begin position="1"/>
        <end position="46"/>
    </location>
</feature>
<reference evidence="3" key="1">
    <citation type="submission" date="2021-02" db="EMBL/GenBank/DDBJ databases">
        <authorList>
            <person name="Nowell W R."/>
        </authorList>
    </citation>
    <scope>NUCLEOTIDE SEQUENCE</scope>
</reference>